<accession>A0A7S4JE31</accession>
<dbReference type="GO" id="GO:0046921">
    <property type="term" value="F:alpha-(1-&gt;6)-fucosyltransferase activity"/>
    <property type="evidence" value="ECO:0007669"/>
    <property type="project" value="TreeGrafter"/>
</dbReference>
<protein>
    <recommendedName>
        <fullName evidence="3">Alpha-(1,6)-fucosyltransferase N- and catalytic domain-containing protein</fullName>
    </recommendedName>
</protein>
<feature type="region of interest" description="Disordered" evidence="1">
    <location>
        <begin position="229"/>
        <end position="249"/>
    </location>
</feature>
<dbReference type="PANTHER" id="PTHR13132">
    <property type="entry name" value="ALPHA- 1,6 -FUCOSYLTRANSFERASE"/>
    <property type="match status" value="1"/>
</dbReference>
<keyword evidence="2" id="KW-0732">Signal</keyword>
<reference evidence="4" key="1">
    <citation type="submission" date="2021-01" db="EMBL/GenBank/DDBJ databases">
        <authorList>
            <person name="Corre E."/>
            <person name="Pelletier E."/>
            <person name="Niang G."/>
            <person name="Scheremetjew M."/>
            <person name="Finn R."/>
            <person name="Kale V."/>
            <person name="Holt S."/>
            <person name="Cochrane G."/>
            <person name="Meng A."/>
            <person name="Brown T."/>
            <person name="Cohen L."/>
        </authorList>
    </citation>
    <scope>NUCLEOTIDE SEQUENCE</scope>
    <source>
        <strain evidence="4">CCMP 2712</strain>
    </source>
</reference>
<dbReference type="GO" id="GO:0006487">
    <property type="term" value="P:protein N-linked glycosylation"/>
    <property type="evidence" value="ECO:0007669"/>
    <property type="project" value="TreeGrafter"/>
</dbReference>
<dbReference type="EMBL" id="HBKN01006265">
    <property type="protein sequence ID" value="CAE2260714.1"/>
    <property type="molecule type" value="Transcribed_RNA"/>
</dbReference>
<dbReference type="AlphaFoldDB" id="A0A7S4JE31"/>
<dbReference type="PANTHER" id="PTHR13132:SF29">
    <property type="entry name" value="ALPHA-(1,6)-FUCOSYLTRANSFERASE"/>
    <property type="match status" value="1"/>
</dbReference>
<feature type="chain" id="PRO_5030742993" description="Alpha-(1,6)-fucosyltransferase N- and catalytic domain-containing protein" evidence="2">
    <location>
        <begin position="24"/>
        <end position="609"/>
    </location>
</feature>
<evidence type="ECO:0000259" key="3">
    <source>
        <dbReference type="Pfam" id="PF19745"/>
    </source>
</evidence>
<evidence type="ECO:0000313" key="4">
    <source>
        <dbReference type="EMBL" id="CAE2260714.1"/>
    </source>
</evidence>
<dbReference type="Pfam" id="PF19745">
    <property type="entry name" value="FUT8_N_cat"/>
    <property type="match status" value="1"/>
</dbReference>
<evidence type="ECO:0000256" key="2">
    <source>
        <dbReference type="SAM" id="SignalP"/>
    </source>
</evidence>
<gene>
    <name evidence="4" type="ORF">GTHE00462_LOCUS4992</name>
</gene>
<feature type="domain" description="Alpha-(1,6)-fucosyltransferase N- and catalytic" evidence="3">
    <location>
        <begin position="230"/>
        <end position="500"/>
    </location>
</feature>
<organism evidence="4">
    <name type="scientific">Guillardia theta</name>
    <name type="common">Cryptophyte</name>
    <name type="synonym">Cryptomonas phi</name>
    <dbReference type="NCBI Taxonomy" id="55529"/>
    <lineage>
        <taxon>Eukaryota</taxon>
        <taxon>Cryptophyceae</taxon>
        <taxon>Pyrenomonadales</taxon>
        <taxon>Geminigeraceae</taxon>
        <taxon>Guillardia</taxon>
    </lineage>
</organism>
<name>A0A7S4JE31_GUITH</name>
<evidence type="ECO:0000256" key="1">
    <source>
        <dbReference type="SAM" id="MobiDB-lite"/>
    </source>
</evidence>
<feature type="compositionally biased region" description="Basic and acidic residues" evidence="1">
    <location>
        <begin position="236"/>
        <end position="249"/>
    </location>
</feature>
<dbReference type="InterPro" id="IPR045573">
    <property type="entry name" value="Fut8_N_cat"/>
</dbReference>
<sequence length="609" mass="70158">MQPSALTRSRLLLVFVVLEVAASHKVSVEGPAVYVDEHARMRIKPGQYLKTVLLRVEGHSSPIAIPVHDGEVADLIAASFFRQYNLPFDESYIPVHNTIAAVLKREQGPEDISKSRVDPKIAAQVAAHPFLESSDKNKNVFLVVEIHFERGGGAGGKTLLFEVMEGEEPLDAVARHKDAQDLSEVEREFAVKHVTDRIIDKLLLEEKKVAEMQRGDRIAAMFGVEATSSQTLQSPLRHDSDPSWRRTDPDDLRDQDRVQEMLFHLQHPPSCSDRNLVVFSMDRAIWGLAVNIHFLTLLLNFCWRHNRTLVTADPDHWNYAGRECTRGWECFFHPISSCREDDVWQPYTSDIRNDILFDFRGYLYQVDTSTQRVLHFSNVDGPWLQLLSQEEYRLFLPETFRHRGHLWWRSQLTKFVMREKPFVRRYVEERRTAIGWHRDLVALHVRHGDKSWDVAHQASYMGGLQPYLDKAARLAGGQRGQLRYFISTDDPGVLEEAQARSLDAVWDREEARYNGTHIYSPPGVSEKKWPGFPGSDDRVNTLSYTLDSIKSVFLLADARWFVGTTTSCFSRLVYQLRVARNLQHADMSNAWTVDRDPRYPQWEGWIIDP</sequence>
<dbReference type="Gene3D" id="3.40.50.11350">
    <property type="match status" value="1"/>
</dbReference>
<proteinExistence type="predicted"/>
<feature type="signal peptide" evidence="2">
    <location>
        <begin position="1"/>
        <end position="23"/>
    </location>
</feature>